<dbReference type="AlphaFoldDB" id="A0A6G1IWR3"/>
<dbReference type="EMBL" id="MU005587">
    <property type="protein sequence ID" value="KAF2682371.1"/>
    <property type="molecule type" value="Genomic_DNA"/>
</dbReference>
<keyword evidence="2" id="KW-1185">Reference proteome</keyword>
<gene>
    <name evidence="1" type="ORF">K458DRAFT_57777</name>
</gene>
<organism evidence="1 2">
    <name type="scientific">Lentithecium fluviatile CBS 122367</name>
    <dbReference type="NCBI Taxonomy" id="1168545"/>
    <lineage>
        <taxon>Eukaryota</taxon>
        <taxon>Fungi</taxon>
        <taxon>Dikarya</taxon>
        <taxon>Ascomycota</taxon>
        <taxon>Pezizomycotina</taxon>
        <taxon>Dothideomycetes</taxon>
        <taxon>Pleosporomycetidae</taxon>
        <taxon>Pleosporales</taxon>
        <taxon>Massarineae</taxon>
        <taxon>Lentitheciaceae</taxon>
        <taxon>Lentithecium</taxon>
    </lineage>
</organism>
<accession>A0A6G1IWR3</accession>
<proteinExistence type="predicted"/>
<evidence type="ECO:0000313" key="1">
    <source>
        <dbReference type="EMBL" id="KAF2682371.1"/>
    </source>
</evidence>
<evidence type="ECO:0000313" key="2">
    <source>
        <dbReference type="Proteomes" id="UP000799291"/>
    </source>
</evidence>
<dbReference type="Proteomes" id="UP000799291">
    <property type="component" value="Unassembled WGS sequence"/>
</dbReference>
<sequence length="105" mass="11857">MSSDRGLGFSLLWPSGRPWIVFGIGARDSTKHLPTYLIWFIIVPRPRYEMGAAWLFDIGSRSMDGRSSVRWGSAGSRSGSSFRRCIVDIILSSKSRSVTPRRTKY</sequence>
<reference evidence="1" key="1">
    <citation type="journal article" date="2020" name="Stud. Mycol.">
        <title>101 Dothideomycetes genomes: a test case for predicting lifestyles and emergence of pathogens.</title>
        <authorList>
            <person name="Haridas S."/>
            <person name="Albert R."/>
            <person name="Binder M."/>
            <person name="Bloem J."/>
            <person name="Labutti K."/>
            <person name="Salamov A."/>
            <person name="Andreopoulos B."/>
            <person name="Baker S."/>
            <person name="Barry K."/>
            <person name="Bills G."/>
            <person name="Bluhm B."/>
            <person name="Cannon C."/>
            <person name="Castanera R."/>
            <person name="Culley D."/>
            <person name="Daum C."/>
            <person name="Ezra D."/>
            <person name="Gonzalez J."/>
            <person name="Henrissat B."/>
            <person name="Kuo A."/>
            <person name="Liang C."/>
            <person name="Lipzen A."/>
            <person name="Lutzoni F."/>
            <person name="Magnuson J."/>
            <person name="Mondo S."/>
            <person name="Nolan M."/>
            <person name="Ohm R."/>
            <person name="Pangilinan J."/>
            <person name="Park H.-J."/>
            <person name="Ramirez L."/>
            <person name="Alfaro M."/>
            <person name="Sun H."/>
            <person name="Tritt A."/>
            <person name="Yoshinaga Y."/>
            <person name="Zwiers L.-H."/>
            <person name="Turgeon B."/>
            <person name="Goodwin S."/>
            <person name="Spatafora J."/>
            <person name="Crous P."/>
            <person name="Grigoriev I."/>
        </authorList>
    </citation>
    <scope>NUCLEOTIDE SEQUENCE</scope>
    <source>
        <strain evidence="1">CBS 122367</strain>
    </source>
</reference>
<protein>
    <submittedName>
        <fullName evidence="1">Uncharacterized protein</fullName>
    </submittedName>
</protein>
<name>A0A6G1IWR3_9PLEO</name>